<name>A0A0U1NZG4_9BACI</name>
<dbReference type="RefSeq" id="WP_090635801.1">
    <property type="nucleotide sequence ID" value="NZ_CVRB01000003.1"/>
</dbReference>
<dbReference type="InterPro" id="IPR004360">
    <property type="entry name" value="Glyas_Fos-R_dOase_dom"/>
</dbReference>
<dbReference type="PANTHER" id="PTHR35006:SF1">
    <property type="entry name" value="BLL2941 PROTEIN"/>
    <property type="match status" value="1"/>
</dbReference>
<accession>A0A0U1NZG4</accession>
<dbReference type="Proteomes" id="UP000199087">
    <property type="component" value="Unassembled WGS sequence"/>
</dbReference>
<proteinExistence type="predicted"/>
<dbReference type="OrthoDB" id="5296884at2"/>
<evidence type="ECO:0000313" key="3">
    <source>
        <dbReference type="Proteomes" id="UP000199087"/>
    </source>
</evidence>
<gene>
    <name evidence="2" type="ORF">BN000_03344</name>
</gene>
<dbReference type="EMBL" id="CVRB01000003">
    <property type="protein sequence ID" value="CRK83376.1"/>
    <property type="molecule type" value="Genomic_DNA"/>
</dbReference>
<dbReference type="STRING" id="1499688.BN000_03344"/>
<keyword evidence="3" id="KW-1185">Reference proteome</keyword>
<dbReference type="AlphaFoldDB" id="A0A0U1NZG4"/>
<dbReference type="InterPro" id="IPR029068">
    <property type="entry name" value="Glyas_Bleomycin-R_OHBP_Dase"/>
</dbReference>
<protein>
    <submittedName>
        <fullName evidence="2">Glyoxalase</fullName>
    </submittedName>
</protein>
<evidence type="ECO:0000313" key="2">
    <source>
        <dbReference type="EMBL" id="CRK83376.1"/>
    </source>
</evidence>
<feature type="domain" description="VOC" evidence="1">
    <location>
        <begin position="3"/>
        <end position="124"/>
    </location>
</feature>
<evidence type="ECO:0000259" key="1">
    <source>
        <dbReference type="PROSITE" id="PS51819"/>
    </source>
</evidence>
<dbReference type="Pfam" id="PF00903">
    <property type="entry name" value="Glyoxalase"/>
    <property type="match status" value="1"/>
</dbReference>
<dbReference type="PANTHER" id="PTHR35006">
    <property type="entry name" value="GLYOXALASE FAMILY PROTEIN (AFU_ORTHOLOGUE AFUA_5G14830)"/>
    <property type="match status" value="1"/>
</dbReference>
<dbReference type="Gene3D" id="3.10.180.10">
    <property type="entry name" value="2,3-Dihydroxybiphenyl 1,2-Dioxygenase, domain 1"/>
    <property type="match status" value="1"/>
</dbReference>
<dbReference type="InterPro" id="IPR037523">
    <property type="entry name" value="VOC_core"/>
</dbReference>
<dbReference type="PROSITE" id="PS51819">
    <property type="entry name" value="VOC"/>
    <property type="match status" value="1"/>
</dbReference>
<dbReference type="SUPFAM" id="SSF54593">
    <property type="entry name" value="Glyoxalase/Bleomycin resistance protein/Dihydroxybiphenyl dioxygenase"/>
    <property type="match status" value="1"/>
</dbReference>
<reference evidence="3" key="1">
    <citation type="submission" date="2015-05" db="EMBL/GenBank/DDBJ databases">
        <authorList>
            <person name="Urmite Genomes"/>
        </authorList>
    </citation>
    <scope>NUCLEOTIDE SEQUENCE [LARGE SCALE GENOMIC DNA]</scope>
    <source>
        <strain evidence="3">LF1</strain>
    </source>
</reference>
<sequence>MNPFSHIDLRVNNLEKNLPFYEGFLTALGFIQTFHSDKWKVFAANGNLPSVAYFAITEDPLHKPNGNLVGFWVENRDEVDRLATLIKEIGGKITSGPQQFPISPTYYAVYFEDPCGNQYEIVHRLN</sequence>
<organism evidence="2 3">
    <name type="scientific">Neobacillus massiliamazoniensis</name>
    <dbReference type="NCBI Taxonomy" id="1499688"/>
    <lineage>
        <taxon>Bacteria</taxon>
        <taxon>Bacillati</taxon>
        <taxon>Bacillota</taxon>
        <taxon>Bacilli</taxon>
        <taxon>Bacillales</taxon>
        <taxon>Bacillaceae</taxon>
        <taxon>Neobacillus</taxon>
    </lineage>
</organism>